<protein>
    <recommendedName>
        <fullName evidence="3">DUF4283 domain-containing protein</fullName>
    </recommendedName>
</protein>
<sequence length="283" mass="32781">MYTIFKESGDIDEVIISQEEINVENALVSQGSRKIHANLPRFNREFTIRETTGVRVQGKHMNRRDPGHEGDGVENMQNKKICVNGYNARWEQGRNNNKLEVENSGPTYNMQEYFNMEGYFGVKVTPLGSNLYLLEEREDGELKALIKEASDWINQWFVEIRPWSPKEVDNERLTWLRVFGLPCHAWHAKVFDFMSKSVGVFICVDEETTKHKTMDVARILIRTKYCMVLNETYNISINENIFRIKVVEDTHDPMCIPLNHLGNNHNNSNGSAESSDEDNGCWE</sequence>
<dbReference type="PANTHER" id="PTHR34427">
    <property type="entry name" value="DUF4283 DOMAIN PROTEIN"/>
    <property type="match status" value="1"/>
</dbReference>
<dbReference type="Proteomes" id="UP001157006">
    <property type="component" value="Chromosome 4"/>
</dbReference>
<name>A0AAV1AM79_VICFA</name>
<dbReference type="AlphaFoldDB" id="A0AAV1AM79"/>
<evidence type="ECO:0000313" key="1">
    <source>
        <dbReference type="EMBL" id="CAI8610467.1"/>
    </source>
</evidence>
<reference evidence="1 2" key="1">
    <citation type="submission" date="2023-01" db="EMBL/GenBank/DDBJ databases">
        <authorList>
            <person name="Kreplak J."/>
        </authorList>
    </citation>
    <scope>NUCLEOTIDE SEQUENCE [LARGE SCALE GENOMIC DNA]</scope>
</reference>
<evidence type="ECO:0000313" key="2">
    <source>
        <dbReference type="Proteomes" id="UP001157006"/>
    </source>
</evidence>
<accession>A0AAV1AM79</accession>
<dbReference type="PANTHER" id="PTHR34427:SF5">
    <property type="entry name" value="DUF4283 DOMAIN-CONTAINING PROTEIN"/>
    <property type="match status" value="1"/>
</dbReference>
<keyword evidence="2" id="KW-1185">Reference proteome</keyword>
<dbReference type="EMBL" id="OX451739">
    <property type="protein sequence ID" value="CAI8610467.1"/>
    <property type="molecule type" value="Genomic_DNA"/>
</dbReference>
<proteinExistence type="predicted"/>
<gene>
    <name evidence="1" type="ORF">VFH_IV183920</name>
</gene>
<organism evidence="1 2">
    <name type="scientific">Vicia faba</name>
    <name type="common">Broad bean</name>
    <name type="synonym">Faba vulgaris</name>
    <dbReference type="NCBI Taxonomy" id="3906"/>
    <lineage>
        <taxon>Eukaryota</taxon>
        <taxon>Viridiplantae</taxon>
        <taxon>Streptophyta</taxon>
        <taxon>Embryophyta</taxon>
        <taxon>Tracheophyta</taxon>
        <taxon>Spermatophyta</taxon>
        <taxon>Magnoliopsida</taxon>
        <taxon>eudicotyledons</taxon>
        <taxon>Gunneridae</taxon>
        <taxon>Pentapetalae</taxon>
        <taxon>rosids</taxon>
        <taxon>fabids</taxon>
        <taxon>Fabales</taxon>
        <taxon>Fabaceae</taxon>
        <taxon>Papilionoideae</taxon>
        <taxon>50 kb inversion clade</taxon>
        <taxon>NPAAA clade</taxon>
        <taxon>Hologalegina</taxon>
        <taxon>IRL clade</taxon>
        <taxon>Fabeae</taxon>
        <taxon>Vicia</taxon>
    </lineage>
</organism>
<evidence type="ECO:0008006" key="3">
    <source>
        <dbReference type="Google" id="ProtNLM"/>
    </source>
</evidence>